<keyword evidence="2" id="KW-0812">Transmembrane</keyword>
<evidence type="ECO:0000256" key="1">
    <source>
        <dbReference type="ARBA" id="ARBA00004141"/>
    </source>
</evidence>
<dbReference type="GO" id="GO:0005774">
    <property type="term" value="C:vacuolar membrane"/>
    <property type="evidence" value="ECO:0007669"/>
    <property type="project" value="TreeGrafter"/>
</dbReference>
<evidence type="ECO:0000313" key="7">
    <source>
        <dbReference type="Proteomes" id="UP000069272"/>
    </source>
</evidence>
<protein>
    <recommendedName>
        <fullName evidence="5">Amino acid transporter transmembrane domain-containing protein</fullName>
    </recommendedName>
</protein>
<dbReference type="Proteomes" id="UP000069272">
    <property type="component" value="Chromosome X"/>
</dbReference>
<feature type="domain" description="Amino acid transporter transmembrane" evidence="5">
    <location>
        <begin position="81"/>
        <end position="422"/>
    </location>
</feature>
<dbReference type="VEuPathDB" id="VectorBase:AALB20_026367"/>
<evidence type="ECO:0000256" key="2">
    <source>
        <dbReference type="ARBA" id="ARBA00022692"/>
    </source>
</evidence>
<name>A0A182FIV0_ANOAL</name>
<comment type="subcellular location">
    <subcellularLocation>
        <location evidence="1">Membrane</location>
        <topology evidence="1">Multi-pass membrane protein</topology>
    </subcellularLocation>
</comment>
<keyword evidence="4" id="KW-0472">Membrane</keyword>
<dbReference type="VEuPathDB" id="VectorBase:AALB006445"/>
<reference evidence="6" key="2">
    <citation type="submission" date="2022-08" db="UniProtKB">
        <authorList>
            <consortium name="EnsemblMetazoa"/>
        </authorList>
    </citation>
    <scope>IDENTIFICATION</scope>
    <source>
        <strain evidence="6">STECLA/ALBI9_A</strain>
    </source>
</reference>
<dbReference type="AlphaFoldDB" id="A0A182FIV0"/>
<reference evidence="6 7" key="1">
    <citation type="journal article" date="2017" name="G3 (Bethesda)">
        <title>The Physical Genome Mapping of Anopheles albimanus Corrected Scaffold Misassemblies and Identified Interarm Rearrangements in Genus Anopheles.</title>
        <authorList>
            <person name="Artemov G.N."/>
            <person name="Peery A.N."/>
            <person name="Jiang X."/>
            <person name="Tu Z."/>
            <person name="Stegniy V.N."/>
            <person name="Sharakhova M.V."/>
            <person name="Sharakhov I.V."/>
        </authorList>
    </citation>
    <scope>NUCLEOTIDE SEQUENCE [LARGE SCALE GENOMIC DNA]</scope>
    <source>
        <strain evidence="6 7">ALBI9_A</strain>
    </source>
</reference>
<evidence type="ECO:0000256" key="4">
    <source>
        <dbReference type="ARBA" id="ARBA00023136"/>
    </source>
</evidence>
<keyword evidence="3" id="KW-1133">Transmembrane helix</keyword>
<dbReference type="STRING" id="7167.A0A182FIV0"/>
<dbReference type="InterPro" id="IPR013057">
    <property type="entry name" value="AA_transpt_TM"/>
</dbReference>
<accession>A0A182FIV0</accession>
<evidence type="ECO:0000259" key="5">
    <source>
        <dbReference type="Pfam" id="PF01490"/>
    </source>
</evidence>
<evidence type="ECO:0000256" key="3">
    <source>
        <dbReference type="ARBA" id="ARBA00022989"/>
    </source>
</evidence>
<dbReference type="GO" id="GO:0015179">
    <property type="term" value="F:L-amino acid transmembrane transporter activity"/>
    <property type="evidence" value="ECO:0007669"/>
    <property type="project" value="TreeGrafter"/>
</dbReference>
<organism evidence="6 7">
    <name type="scientific">Anopheles albimanus</name>
    <name type="common">New world malaria mosquito</name>
    <dbReference type="NCBI Taxonomy" id="7167"/>
    <lineage>
        <taxon>Eukaryota</taxon>
        <taxon>Metazoa</taxon>
        <taxon>Ecdysozoa</taxon>
        <taxon>Arthropoda</taxon>
        <taxon>Hexapoda</taxon>
        <taxon>Insecta</taxon>
        <taxon>Pterygota</taxon>
        <taxon>Neoptera</taxon>
        <taxon>Endopterygota</taxon>
        <taxon>Diptera</taxon>
        <taxon>Nematocera</taxon>
        <taxon>Culicoidea</taxon>
        <taxon>Culicidae</taxon>
        <taxon>Anophelinae</taxon>
        <taxon>Anopheles</taxon>
    </lineage>
</organism>
<dbReference type="PANTHER" id="PTHR22950:SF150">
    <property type="entry name" value="FI17861P1"/>
    <property type="match status" value="1"/>
</dbReference>
<dbReference type="Pfam" id="PF01490">
    <property type="entry name" value="Aa_trans"/>
    <property type="match status" value="1"/>
</dbReference>
<sequence length="463" mass="51327">MMQEVDLMELRAELRAELHPVLHRSLRQYILQLDDDGSATLEFPAPELADPQSGLQMIELGERANPQQRPKSDQKLGYGGTMMNFCKGNLGTGCFAMGYAFRNGGLLIGALLTVVIGLICLYCQHIVLQCNELMEKKRTQERANLRYSAAADEDDRKLNLAETVEYCFMYGPVPLRPWATTMRHIVNVFICATQIGFCCVYFIFLGANMKQLGDRYAIGISIECHMAVLLILLVPLCCIRQMKYLTPFSAFANALLILGVGVCTYYALRDLPAGALTERQIVGELDHIPLFFSTVIFAFEGVSMVLPLQNGMRHPTDFSRSCGVMNVGTAFIIVLYAVFGSLGYLRWGDDVQGSVTLNLPDDEPLAEAVKLCVAASVLFGFALQLFIAVDILWPMVQDYVPVANEQPVLSETIFRMFLVLMISYSTPNERPSAWLLAGTISILLLGVVGMISGTYTSIKDIMN</sequence>
<dbReference type="EnsemblMetazoa" id="AALB006445-RA">
    <property type="protein sequence ID" value="AALB006445-PA"/>
    <property type="gene ID" value="AALB006445"/>
</dbReference>
<proteinExistence type="predicted"/>
<dbReference type="PANTHER" id="PTHR22950">
    <property type="entry name" value="AMINO ACID TRANSPORTER"/>
    <property type="match status" value="1"/>
</dbReference>
<evidence type="ECO:0000313" key="6">
    <source>
        <dbReference type="EnsemblMetazoa" id="AALB006445-PA"/>
    </source>
</evidence>
<keyword evidence="7" id="KW-1185">Reference proteome</keyword>